<proteinExistence type="predicted"/>
<keyword evidence="4" id="KW-1185">Reference proteome</keyword>
<protein>
    <submittedName>
        <fullName evidence="3">F-box/FBD-like domain protein</fullName>
    </submittedName>
</protein>
<feature type="domain" description="F-box" evidence="2">
    <location>
        <begin position="6"/>
        <end position="42"/>
    </location>
</feature>
<keyword evidence="1" id="KW-1133">Transmembrane helix</keyword>
<dbReference type="SMART" id="SM00256">
    <property type="entry name" value="FBOX"/>
    <property type="match status" value="1"/>
</dbReference>
<dbReference type="InterPro" id="IPR032675">
    <property type="entry name" value="LRR_dom_sf"/>
</dbReference>
<keyword evidence="1" id="KW-0812">Transmembrane</keyword>
<reference evidence="3" key="1">
    <citation type="submission" date="2022-08" db="EMBL/GenBank/DDBJ databases">
        <authorList>
            <person name="Marques A."/>
        </authorList>
    </citation>
    <scope>NUCLEOTIDE SEQUENCE</scope>
    <source>
        <strain evidence="3">RhyPub2mFocal</strain>
        <tissue evidence="3">Leaves</tissue>
    </source>
</reference>
<dbReference type="Gene3D" id="1.20.1280.50">
    <property type="match status" value="1"/>
</dbReference>
<evidence type="ECO:0000313" key="3">
    <source>
        <dbReference type="EMBL" id="KAJ4801318.1"/>
    </source>
</evidence>
<dbReference type="AlphaFoldDB" id="A0AAV8GEJ9"/>
<dbReference type="InterPro" id="IPR001810">
    <property type="entry name" value="F-box_dom"/>
</dbReference>
<dbReference type="InterPro" id="IPR053197">
    <property type="entry name" value="F-box_SCFL_complex_component"/>
</dbReference>
<dbReference type="Gene3D" id="3.80.10.10">
    <property type="entry name" value="Ribonuclease Inhibitor"/>
    <property type="match status" value="1"/>
</dbReference>
<keyword evidence="1" id="KW-0472">Membrane</keyword>
<dbReference type="EMBL" id="JAMFTS010000002">
    <property type="protein sequence ID" value="KAJ4801318.1"/>
    <property type="molecule type" value="Genomic_DNA"/>
</dbReference>
<dbReference type="InterPro" id="IPR036047">
    <property type="entry name" value="F-box-like_dom_sf"/>
</dbReference>
<dbReference type="Proteomes" id="UP001140206">
    <property type="component" value="Chromosome 2"/>
</dbReference>
<accession>A0AAV8GEJ9</accession>
<dbReference type="SUPFAM" id="SSF81383">
    <property type="entry name" value="F-box domain"/>
    <property type="match status" value="1"/>
</dbReference>
<gene>
    <name evidence="3" type="ORF">LUZ62_052564</name>
</gene>
<dbReference type="Pfam" id="PF00646">
    <property type="entry name" value="F-box"/>
    <property type="match status" value="1"/>
</dbReference>
<sequence length="408" mass="45795">MAEVGIDRISALPEEIKVSILSYLPITDAIRTSALCHSWQHLWTFLPGFHAHVFYKNKGPGPKLENLGHILSSLSAAPFATSPSSATLITNAPASNTSSTSSVKRAVSAISLSTAPVICPALPGDFGGFNQLTSLKLYDVCISQPDFQSLIDGSEKLTSIKLFFDRIMSRKNAILNKQPLSGTFNCPLLKYLGFDFAEEYSVQPKMIYAPCLDSVDVTASTESCSHLKDLVWIGSAALKFMADIAHISPLSLNFNLLMCLSQVDMPHTLRAHFQQLRCLKLIGQLCDMDQRMFKVLCCLLKSMPSLENLKLQCHEPWRFEKAKGLSEYKKKEDGYLCLNQTLRTVAISIKNLRSLEDIIWIMHFILLNMLMFLNSSRLHIPMTMRSNQDCLRICAKLRKLLPTHMWYL</sequence>
<evidence type="ECO:0000256" key="1">
    <source>
        <dbReference type="SAM" id="Phobius"/>
    </source>
</evidence>
<dbReference type="PROSITE" id="PS50181">
    <property type="entry name" value="FBOX"/>
    <property type="match status" value="1"/>
</dbReference>
<evidence type="ECO:0000259" key="2">
    <source>
        <dbReference type="PROSITE" id="PS50181"/>
    </source>
</evidence>
<evidence type="ECO:0000313" key="4">
    <source>
        <dbReference type="Proteomes" id="UP001140206"/>
    </source>
</evidence>
<dbReference type="PANTHER" id="PTHR34223">
    <property type="entry name" value="OS11G0201299 PROTEIN"/>
    <property type="match status" value="1"/>
</dbReference>
<dbReference type="SUPFAM" id="SSF52047">
    <property type="entry name" value="RNI-like"/>
    <property type="match status" value="1"/>
</dbReference>
<organism evidence="3 4">
    <name type="scientific">Rhynchospora pubera</name>
    <dbReference type="NCBI Taxonomy" id="906938"/>
    <lineage>
        <taxon>Eukaryota</taxon>
        <taxon>Viridiplantae</taxon>
        <taxon>Streptophyta</taxon>
        <taxon>Embryophyta</taxon>
        <taxon>Tracheophyta</taxon>
        <taxon>Spermatophyta</taxon>
        <taxon>Magnoliopsida</taxon>
        <taxon>Liliopsida</taxon>
        <taxon>Poales</taxon>
        <taxon>Cyperaceae</taxon>
        <taxon>Cyperoideae</taxon>
        <taxon>Rhynchosporeae</taxon>
        <taxon>Rhynchospora</taxon>
    </lineage>
</organism>
<dbReference type="PANTHER" id="PTHR34223:SF51">
    <property type="entry name" value="OS06G0556300 PROTEIN"/>
    <property type="match status" value="1"/>
</dbReference>
<feature type="transmembrane region" description="Helical" evidence="1">
    <location>
        <begin position="358"/>
        <end position="375"/>
    </location>
</feature>
<name>A0AAV8GEJ9_9POAL</name>
<comment type="caution">
    <text evidence="3">The sequence shown here is derived from an EMBL/GenBank/DDBJ whole genome shotgun (WGS) entry which is preliminary data.</text>
</comment>